<dbReference type="RefSeq" id="WP_139631338.1">
    <property type="nucleotide sequence ID" value="NZ_VDLX02000005.1"/>
</dbReference>
<evidence type="ECO:0000256" key="1">
    <source>
        <dbReference type="SAM" id="MobiDB-lite"/>
    </source>
</evidence>
<gene>
    <name evidence="2" type="ORF">FH608_016365</name>
</gene>
<accession>A0A5C4WL81</accession>
<protein>
    <submittedName>
        <fullName evidence="2">Uncharacterized protein</fullName>
    </submittedName>
</protein>
<feature type="region of interest" description="Disordered" evidence="1">
    <location>
        <begin position="331"/>
        <end position="445"/>
    </location>
</feature>
<dbReference type="EMBL" id="VDLX02000005">
    <property type="protein sequence ID" value="KAB8194746.1"/>
    <property type="molecule type" value="Genomic_DNA"/>
</dbReference>
<proteinExistence type="predicted"/>
<organism evidence="2 3">
    <name type="scientific">Nonomuraea phyllanthi</name>
    <dbReference type="NCBI Taxonomy" id="2219224"/>
    <lineage>
        <taxon>Bacteria</taxon>
        <taxon>Bacillati</taxon>
        <taxon>Actinomycetota</taxon>
        <taxon>Actinomycetes</taxon>
        <taxon>Streptosporangiales</taxon>
        <taxon>Streptosporangiaceae</taxon>
        <taxon>Nonomuraea</taxon>
    </lineage>
</organism>
<sequence length="445" mass="49506">MDIEQNSTITKPGQTTSFLTPAPQPKAETRGDLENRIDSLSNGITSRHEKGSEAYEYASQLLDLAKMARSSMKEFPNSQLTLMANIIHHQPARTLEEADQDIGTLTKAVRDYLIMTRPPLEPYVLQRQEKADDESSRAVDAIARLKERLSILDGDGFDVDGIRANINDLSKEFGEKTKPDAWAKLQGYIFQLNETLAARSNYLLKDFEKPSKGPISNKTRYVDSIELIFTNTNPEPIPCFCEYKAYSTKQKSDAKIQKSFQEQLDDYVAMVSQAAQPYHLRYAFPGATPDWVFAKLQAAAEKLEAVGKRLYLTEGGKTRVVRKQKNYFTTSTAPSSDILTGDTPSKPSRVNETPGTANNTKNDTKNDTENTATVQPLKRTMSTPTPVVKKEKKKSLTKSTKKPELKVERGPLDAFFKTAKVHTPASTPQPGGRPNSTSNPGSTFK</sequence>
<comment type="caution">
    <text evidence="2">The sequence shown here is derived from an EMBL/GenBank/DDBJ whole genome shotgun (WGS) entry which is preliminary data.</text>
</comment>
<feature type="region of interest" description="Disordered" evidence="1">
    <location>
        <begin position="1"/>
        <end position="35"/>
    </location>
</feature>
<reference evidence="2 3" key="1">
    <citation type="submission" date="2019-10" db="EMBL/GenBank/DDBJ databases">
        <title>Nonomuraea sp. nov., isolated from Phyllanthus amarus.</title>
        <authorList>
            <person name="Klykleung N."/>
            <person name="Tanasupawat S."/>
        </authorList>
    </citation>
    <scope>NUCLEOTIDE SEQUENCE [LARGE SCALE GENOMIC DNA]</scope>
    <source>
        <strain evidence="2 3">PA1-10</strain>
    </source>
</reference>
<dbReference type="AlphaFoldDB" id="A0A5C4WL81"/>
<feature type="compositionally biased region" description="Polar residues" evidence="1">
    <location>
        <begin position="1"/>
        <end position="19"/>
    </location>
</feature>
<name>A0A5C4WL81_9ACTN</name>
<dbReference type="Proteomes" id="UP000312512">
    <property type="component" value="Unassembled WGS sequence"/>
</dbReference>
<feature type="compositionally biased region" description="Polar residues" evidence="1">
    <location>
        <begin position="424"/>
        <end position="445"/>
    </location>
</feature>
<feature type="compositionally biased region" description="Basic residues" evidence="1">
    <location>
        <begin position="390"/>
        <end position="400"/>
    </location>
</feature>
<evidence type="ECO:0000313" key="3">
    <source>
        <dbReference type="Proteomes" id="UP000312512"/>
    </source>
</evidence>
<feature type="compositionally biased region" description="Basic and acidic residues" evidence="1">
    <location>
        <begin position="401"/>
        <end position="411"/>
    </location>
</feature>
<feature type="compositionally biased region" description="Polar residues" evidence="1">
    <location>
        <begin position="331"/>
        <end position="355"/>
    </location>
</feature>
<keyword evidence="3" id="KW-1185">Reference proteome</keyword>
<evidence type="ECO:0000313" key="2">
    <source>
        <dbReference type="EMBL" id="KAB8194746.1"/>
    </source>
</evidence>